<keyword evidence="4 9" id="KW-0808">Transferase</keyword>
<evidence type="ECO:0000313" key="11">
    <source>
        <dbReference type="EMBL" id="RZQ61675.1"/>
    </source>
</evidence>
<reference evidence="11 12" key="1">
    <citation type="submission" date="2019-02" db="EMBL/GenBank/DDBJ databases">
        <title>Draft genome sequence of Amycolatopsis sp. 8-3EHSu isolated from roots of Suaeda maritima.</title>
        <authorList>
            <person name="Duangmal K."/>
            <person name="Chantavorakit T."/>
        </authorList>
    </citation>
    <scope>NUCLEOTIDE SEQUENCE [LARGE SCALE GENOMIC DNA]</scope>
    <source>
        <strain evidence="11 12">8-3EHSu</strain>
    </source>
</reference>
<evidence type="ECO:0000256" key="5">
    <source>
        <dbReference type="ARBA" id="ARBA00022692"/>
    </source>
</evidence>
<feature type="transmembrane region" description="Helical" evidence="10">
    <location>
        <begin position="81"/>
        <end position="99"/>
    </location>
</feature>
<dbReference type="PANTHER" id="PTHR13285">
    <property type="entry name" value="ACYLTRANSFERASE"/>
    <property type="match status" value="1"/>
</dbReference>
<evidence type="ECO:0000313" key="12">
    <source>
        <dbReference type="Proteomes" id="UP000292003"/>
    </source>
</evidence>
<gene>
    <name evidence="11" type="ORF">EWH70_22195</name>
</gene>
<feature type="transmembrane region" description="Helical" evidence="10">
    <location>
        <begin position="119"/>
        <end position="140"/>
    </location>
</feature>
<dbReference type="RefSeq" id="WP_130477408.1">
    <property type="nucleotide sequence ID" value="NZ_SFCC01000011.1"/>
</dbReference>
<protein>
    <submittedName>
        <fullName evidence="11">MBOAT family protein</fullName>
    </submittedName>
</protein>
<feature type="transmembrane region" description="Helical" evidence="10">
    <location>
        <begin position="7"/>
        <end position="27"/>
    </location>
</feature>
<evidence type="ECO:0000256" key="4">
    <source>
        <dbReference type="ARBA" id="ARBA00022679"/>
    </source>
</evidence>
<evidence type="ECO:0000256" key="10">
    <source>
        <dbReference type="SAM" id="Phobius"/>
    </source>
</evidence>
<sequence length="478" mass="53522">MSFVSPLFLWYFMPAVLIAVLVCPRSWRNGIVAVASLIFYASGAGAFTLLLLACMAINYLAGPALEPNAWEIGKPKRRRGLLIAVICVDVGMLVVWKYAGFATQQIAWFAQLFGGDFPVAELLLPIGISFYTFHHISYVVDVYRGERRALRNPVSFATYISMFPQLVAGPIVRYREIADQLPQHRSHRLDDIAAGFPRFALGLCKKTIIADSLSPMVEACFSTPPNQMTFAVAWLGALGYTLQLFFDFSGYSDMAIGLGRMLGFRLPENFARPYSSVTITEFWRRWHMSLSRWFRDYVYIPLGGNRGGAGRTYRNLCIVFVLTGFWHGANWTFLVWGIYHGALLIVERAFGWNEAPKSRHARIARRALTMVLVVFGWVFFKSADMTHALSMIGHMVLPDFDGLTDVVESALTNQRLVLLLIAATVLFLPAHPVTGPLIESSRSRTALVLRVSVMTVGLVYASILVATGTFSPFLYYQF</sequence>
<dbReference type="GO" id="GO:0005886">
    <property type="term" value="C:plasma membrane"/>
    <property type="evidence" value="ECO:0007669"/>
    <property type="project" value="UniProtKB-SubCell"/>
</dbReference>
<comment type="similarity">
    <text evidence="2 9">Belongs to the membrane-bound acyltransferase family.</text>
</comment>
<organism evidence="11 12">
    <name type="scientific">Amycolatopsis suaedae</name>
    <dbReference type="NCBI Taxonomy" id="2510978"/>
    <lineage>
        <taxon>Bacteria</taxon>
        <taxon>Bacillati</taxon>
        <taxon>Actinomycetota</taxon>
        <taxon>Actinomycetes</taxon>
        <taxon>Pseudonocardiales</taxon>
        <taxon>Pseudonocardiaceae</taxon>
        <taxon>Amycolatopsis</taxon>
    </lineage>
</organism>
<evidence type="ECO:0000256" key="8">
    <source>
        <dbReference type="ARBA" id="ARBA00023315"/>
    </source>
</evidence>
<evidence type="ECO:0000256" key="1">
    <source>
        <dbReference type="ARBA" id="ARBA00004651"/>
    </source>
</evidence>
<keyword evidence="6 10" id="KW-1133">Transmembrane helix</keyword>
<dbReference type="InterPro" id="IPR024194">
    <property type="entry name" value="Ac/AlaTfrase_AlgI/DltB"/>
</dbReference>
<dbReference type="EMBL" id="SFCC01000011">
    <property type="protein sequence ID" value="RZQ61675.1"/>
    <property type="molecule type" value="Genomic_DNA"/>
</dbReference>
<dbReference type="GO" id="GO:0016746">
    <property type="term" value="F:acyltransferase activity"/>
    <property type="evidence" value="ECO:0007669"/>
    <property type="project" value="UniProtKB-KW"/>
</dbReference>
<evidence type="ECO:0000256" key="9">
    <source>
        <dbReference type="PIRNR" id="PIRNR016636"/>
    </source>
</evidence>
<keyword evidence="5 10" id="KW-0812">Transmembrane</keyword>
<name>A0A4V2ELI4_9PSEU</name>
<evidence type="ECO:0000256" key="6">
    <source>
        <dbReference type="ARBA" id="ARBA00022989"/>
    </source>
</evidence>
<evidence type="ECO:0000256" key="7">
    <source>
        <dbReference type="ARBA" id="ARBA00023136"/>
    </source>
</evidence>
<comment type="subcellular location">
    <subcellularLocation>
        <location evidence="1">Cell membrane</location>
        <topology evidence="1">Multi-pass membrane protein</topology>
    </subcellularLocation>
</comment>
<accession>A0A4V2ELI4</accession>
<dbReference type="InterPro" id="IPR051085">
    <property type="entry name" value="MB_O-acyltransferase"/>
</dbReference>
<keyword evidence="12" id="KW-1185">Reference proteome</keyword>
<dbReference type="PIRSF" id="PIRSF500217">
    <property type="entry name" value="AlgI"/>
    <property type="match status" value="1"/>
</dbReference>
<dbReference type="PANTHER" id="PTHR13285:SF23">
    <property type="entry name" value="TEICHOIC ACID D-ALANYLTRANSFERASE"/>
    <property type="match status" value="1"/>
</dbReference>
<feature type="transmembrane region" description="Helical" evidence="10">
    <location>
        <begin position="363"/>
        <end position="380"/>
    </location>
</feature>
<feature type="transmembrane region" description="Helical" evidence="10">
    <location>
        <begin position="416"/>
        <end position="435"/>
    </location>
</feature>
<dbReference type="GO" id="GO:0042121">
    <property type="term" value="P:alginic acid biosynthetic process"/>
    <property type="evidence" value="ECO:0007669"/>
    <property type="project" value="InterPro"/>
</dbReference>
<keyword evidence="8 9" id="KW-0012">Acyltransferase</keyword>
<dbReference type="PIRSF" id="PIRSF016636">
    <property type="entry name" value="AlgI_DltB"/>
    <property type="match status" value="1"/>
</dbReference>
<feature type="transmembrane region" description="Helical" evidence="10">
    <location>
        <begin position="312"/>
        <end position="327"/>
    </location>
</feature>
<proteinExistence type="inferred from homology"/>
<keyword evidence="3 9" id="KW-1003">Cell membrane</keyword>
<feature type="transmembrane region" description="Helical" evidence="10">
    <location>
        <begin position="33"/>
        <end position="60"/>
    </location>
</feature>
<keyword evidence="7 9" id="KW-0472">Membrane</keyword>
<dbReference type="OrthoDB" id="139172at2"/>
<evidence type="ECO:0000256" key="3">
    <source>
        <dbReference type="ARBA" id="ARBA00022475"/>
    </source>
</evidence>
<comment type="caution">
    <text evidence="11">The sequence shown here is derived from an EMBL/GenBank/DDBJ whole genome shotgun (WGS) entry which is preliminary data.</text>
</comment>
<dbReference type="AlphaFoldDB" id="A0A4V2ELI4"/>
<feature type="transmembrane region" description="Helical" evidence="10">
    <location>
        <begin position="447"/>
        <end position="475"/>
    </location>
</feature>
<dbReference type="InterPro" id="IPR004299">
    <property type="entry name" value="MBOAT_fam"/>
</dbReference>
<dbReference type="Pfam" id="PF03062">
    <property type="entry name" value="MBOAT"/>
    <property type="match status" value="1"/>
</dbReference>
<dbReference type="Proteomes" id="UP000292003">
    <property type="component" value="Unassembled WGS sequence"/>
</dbReference>
<evidence type="ECO:0000256" key="2">
    <source>
        <dbReference type="ARBA" id="ARBA00010323"/>
    </source>
</evidence>
<dbReference type="InterPro" id="IPR028362">
    <property type="entry name" value="AlgI"/>
</dbReference>